<dbReference type="AlphaFoldDB" id="A0A6A6SNI9"/>
<dbReference type="PANTHER" id="PTHR42093">
    <property type="match status" value="1"/>
</dbReference>
<keyword evidence="3" id="KW-1185">Reference proteome</keyword>
<name>A0A6A6SNI9_9PLEO</name>
<feature type="compositionally biased region" description="Low complexity" evidence="1">
    <location>
        <begin position="17"/>
        <end position="26"/>
    </location>
</feature>
<feature type="region of interest" description="Disordered" evidence="1">
    <location>
        <begin position="1"/>
        <end position="31"/>
    </location>
</feature>
<evidence type="ECO:0000256" key="1">
    <source>
        <dbReference type="SAM" id="MobiDB-lite"/>
    </source>
</evidence>
<dbReference type="Pfam" id="PF23151">
    <property type="entry name" value="NuiA_2"/>
    <property type="match status" value="1"/>
</dbReference>
<organism evidence="2 3">
    <name type="scientific">Lophiostoma macrostomum CBS 122681</name>
    <dbReference type="NCBI Taxonomy" id="1314788"/>
    <lineage>
        <taxon>Eukaryota</taxon>
        <taxon>Fungi</taxon>
        <taxon>Dikarya</taxon>
        <taxon>Ascomycota</taxon>
        <taxon>Pezizomycotina</taxon>
        <taxon>Dothideomycetes</taxon>
        <taxon>Pleosporomycetidae</taxon>
        <taxon>Pleosporales</taxon>
        <taxon>Lophiostomataceae</taxon>
        <taxon>Lophiostoma</taxon>
    </lineage>
</organism>
<dbReference type="InterPro" id="IPR056539">
    <property type="entry name" value="NuiA-like"/>
</dbReference>
<accession>A0A6A6SNI9</accession>
<protein>
    <submittedName>
        <fullName evidence="2">Uncharacterized protein</fullName>
    </submittedName>
</protein>
<dbReference type="PANTHER" id="PTHR42093:SF1">
    <property type="match status" value="1"/>
</dbReference>
<dbReference type="OrthoDB" id="5366485at2759"/>
<reference evidence="2" key="1">
    <citation type="journal article" date="2020" name="Stud. Mycol.">
        <title>101 Dothideomycetes genomes: a test case for predicting lifestyles and emergence of pathogens.</title>
        <authorList>
            <person name="Haridas S."/>
            <person name="Albert R."/>
            <person name="Binder M."/>
            <person name="Bloem J."/>
            <person name="Labutti K."/>
            <person name="Salamov A."/>
            <person name="Andreopoulos B."/>
            <person name="Baker S."/>
            <person name="Barry K."/>
            <person name="Bills G."/>
            <person name="Bluhm B."/>
            <person name="Cannon C."/>
            <person name="Castanera R."/>
            <person name="Culley D."/>
            <person name="Daum C."/>
            <person name="Ezra D."/>
            <person name="Gonzalez J."/>
            <person name="Henrissat B."/>
            <person name="Kuo A."/>
            <person name="Liang C."/>
            <person name="Lipzen A."/>
            <person name="Lutzoni F."/>
            <person name="Magnuson J."/>
            <person name="Mondo S."/>
            <person name="Nolan M."/>
            <person name="Ohm R."/>
            <person name="Pangilinan J."/>
            <person name="Park H.-J."/>
            <person name="Ramirez L."/>
            <person name="Alfaro M."/>
            <person name="Sun H."/>
            <person name="Tritt A."/>
            <person name="Yoshinaga Y."/>
            <person name="Zwiers L.-H."/>
            <person name="Turgeon B."/>
            <person name="Goodwin S."/>
            <person name="Spatafora J."/>
            <person name="Crous P."/>
            <person name="Grigoriev I."/>
        </authorList>
    </citation>
    <scope>NUCLEOTIDE SEQUENCE</scope>
    <source>
        <strain evidence="2">CBS 122681</strain>
    </source>
</reference>
<dbReference type="EMBL" id="MU004533">
    <property type="protein sequence ID" value="KAF2648551.1"/>
    <property type="molecule type" value="Genomic_DNA"/>
</dbReference>
<gene>
    <name evidence="2" type="ORF">K491DRAFT_612572</name>
</gene>
<evidence type="ECO:0000313" key="3">
    <source>
        <dbReference type="Proteomes" id="UP000799324"/>
    </source>
</evidence>
<proteinExistence type="predicted"/>
<sequence>MSDADYASFLDKANENSGGASAQQSGKSYGTKSVNTAVPAALEDVEEVYVSEADEPFEAVSLKFDGEGIDAGECIDELKKLLGHDGEVESVSEKEFDPRGQYTKVVDAVKKAGDGKVSIFSVDVSGTRKEYYVVSVDKEEGRVVGLKALAVES</sequence>
<dbReference type="Proteomes" id="UP000799324">
    <property type="component" value="Unassembled WGS sequence"/>
</dbReference>
<evidence type="ECO:0000313" key="2">
    <source>
        <dbReference type="EMBL" id="KAF2648551.1"/>
    </source>
</evidence>